<evidence type="ECO:0000313" key="2">
    <source>
        <dbReference type="Proteomes" id="UP000730161"/>
    </source>
</evidence>
<evidence type="ECO:0008006" key="3">
    <source>
        <dbReference type="Google" id="ProtNLM"/>
    </source>
</evidence>
<name>A0A8J8B4T2_9EURY</name>
<dbReference type="OrthoDB" id="52973at2157"/>
<keyword evidence="2" id="KW-1185">Reference proteome</keyword>
<protein>
    <recommendedName>
        <fullName evidence="3">DUF2098 domain-containing protein</fullName>
    </recommendedName>
</protein>
<proteinExistence type="predicted"/>
<organism evidence="1 2">
    <name type="scientific">Methanocalculus chunghsingensis</name>
    <dbReference type="NCBI Taxonomy" id="156457"/>
    <lineage>
        <taxon>Archaea</taxon>
        <taxon>Methanobacteriati</taxon>
        <taxon>Methanobacteriota</taxon>
        <taxon>Stenosarchaea group</taxon>
        <taxon>Methanomicrobia</taxon>
        <taxon>Methanomicrobiales</taxon>
        <taxon>Methanocalculaceae</taxon>
        <taxon>Methanocalculus</taxon>
    </lineage>
</organism>
<dbReference type="Proteomes" id="UP000730161">
    <property type="component" value="Unassembled WGS sequence"/>
</dbReference>
<comment type="caution">
    <text evidence="1">The sequence shown here is derived from an EMBL/GenBank/DDBJ whole genome shotgun (WGS) entry which is preliminary data.</text>
</comment>
<dbReference type="InterPro" id="IPR019209">
    <property type="entry name" value="DUF2098"/>
</dbReference>
<dbReference type="RefSeq" id="WP_211531443.1">
    <property type="nucleotide sequence ID" value="NZ_JWHL01000017.1"/>
</dbReference>
<reference evidence="1" key="1">
    <citation type="submission" date="2014-12" db="EMBL/GenBank/DDBJ databases">
        <authorList>
            <person name="Huang H.-H."/>
            <person name="Chen S.-C."/>
            <person name="Lai M.-C."/>
        </authorList>
    </citation>
    <scope>NUCLEOTIDE SEQUENCE</scope>
    <source>
        <strain evidence="1">K1F9705b</strain>
    </source>
</reference>
<dbReference type="EMBL" id="JWHL01000017">
    <property type="protein sequence ID" value="MBR1369700.1"/>
    <property type="molecule type" value="Genomic_DNA"/>
</dbReference>
<dbReference type="AlphaFoldDB" id="A0A8J8B4T2"/>
<evidence type="ECO:0000313" key="1">
    <source>
        <dbReference type="EMBL" id="MBR1369700.1"/>
    </source>
</evidence>
<dbReference type="Pfam" id="PF09871">
    <property type="entry name" value="DUF2098"/>
    <property type="match status" value="1"/>
</dbReference>
<sequence>MTDAIMPGQAVRYGPTGTVGTITRIEEIGGRKFGLIDTTNLLYRLDLLVPVIIREGKAKKAPADAREAIAEERIREKVAAESAWLNVDGSCEGGG</sequence>
<gene>
    <name evidence="1" type="ORF">RJ53_09530</name>
</gene>
<accession>A0A8J8B4T2</accession>